<organism evidence="6 7">
    <name type="scientific">Phenylobacterium terrae</name>
    <dbReference type="NCBI Taxonomy" id="2665495"/>
    <lineage>
        <taxon>Bacteria</taxon>
        <taxon>Pseudomonadati</taxon>
        <taxon>Pseudomonadota</taxon>
        <taxon>Alphaproteobacteria</taxon>
        <taxon>Caulobacterales</taxon>
        <taxon>Caulobacteraceae</taxon>
        <taxon>Phenylobacterium</taxon>
    </lineage>
</organism>
<reference evidence="7" key="1">
    <citation type="journal article" date="2019" name="Int. J. Syst. Evol. Microbiol.">
        <title>The Global Catalogue of Microorganisms (GCM) 10K type strain sequencing project: providing services to taxonomists for standard genome sequencing and annotation.</title>
        <authorList>
            <consortium name="The Broad Institute Genomics Platform"/>
            <consortium name="The Broad Institute Genome Sequencing Center for Infectious Disease"/>
            <person name="Wu L."/>
            <person name="Ma J."/>
        </authorList>
    </citation>
    <scope>NUCLEOTIDE SEQUENCE [LARGE SCALE GENOMIC DNA]</scope>
    <source>
        <strain evidence="7">DFY28</strain>
    </source>
</reference>
<sequence>MDAKSPGRANQRRRTRKDLLEAAGRLLKEGRTPSLEEVAEAALVSRATAYRYFPSMEALLREAALDVQTPDAATLFAEDPSTDPVARLEKVDAILDETLQANEPAFRMMLAHAMERVVRGEAGHGAPVRQNRRTPLIEAALEPAGSQLDPKAAKLLRDALAILIGTESMVVTKDVLQLSDAEALKVRRWAIRALVAAARKAP</sequence>
<dbReference type="Pfam" id="PF00440">
    <property type="entry name" value="TetR_N"/>
    <property type="match status" value="1"/>
</dbReference>
<keyword evidence="1" id="KW-0805">Transcription regulation</keyword>
<feature type="DNA-binding region" description="H-T-H motif" evidence="4">
    <location>
        <begin position="34"/>
        <end position="53"/>
    </location>
</feature>
<evidence type="ECO:0000256" key="4">
    <source>
        <dbReference type="PROSITE-ProRule" id="PRU00335"/>
    </source>
</evidence>
<evidence type="ECO:0000313" key="7">
    <source>
        <dbReference type="Proteomes" id="UP001597237"/>
    </source>
</evidence>
<evidence type="ECO:0000256" key="2">
    <source>
        <dbReference type="ARBA" id="ARBA00023125"/>
    </source>
</evidence>
<dbReference type="SUPFAM" id="SSF46689">
    <property type="entry name" value="Homeodomain-like"/>
    <property type="match status" value="1"/>
</dbReference>
<dbReference type="PANTHER" id="PTHR30055:SF234">
    <property type="entry name" value="HTH-TYPE TRANSCRIPTIONAL REGULATOR BETI"/>
    <property type="match status" value="1"/>
</dbReference>
<dbReference type="EMBL" id="JBHUEY010000001">
    <property type="protein sequence ID" value="MFD1783429.1"/>
    <property type="molecule type" value="Genomic_DNA"/>
</dbReference>
<dbReference type="Proteomes" id="UP001597237">
    <property type="component" value="Unassembled WGS sequence"/>
</dbReference>
<keyword evidence="3" id="KW-0804">Transcription</keyword>
<dbReference type="Gene3D" id="1.10.357.10">
    <property type="entry name" value="Tetracycline Repressor, domain 2"/>
    <property type="match status" value="1"/>
</dbReference>
<gene>
    <name evidence="6" type="ORF">ACFSC0_08495</name>
</gene>
<dbReference type="InterPro" id="IPR001647">
    <property type="entry name" value="HTH_TetR"/>
</dbReference>
<evidence type="ECO:0000259" key="5">
    <source>
        <dbReference type="PROSITE" id="PS50977"/>
    </source>
</evidence>
<evidence type="ECO:0000256" key="3">
    <source>
        <dbReference type="ARBA" id="ARBA00023163"/>
    </source>
</evidence>
<comment type="caution">
    <text evidence="6">The sequence shown here is derived from an EMBL/GenBank/DDBJ whole genome shotgun (WGS) entry which is preliminary data.</text>
</comment>
<evidence type="ECO:0000256" key="1">
    <source>
        <dbReference type="ARBA" id="ARBA00023015"/>
    </source>
</evidence>
<evidence type="ECO:0000313" key="6">
    <source>
        <dbReference type="EMBL" id="MFD1783429.1"/>
    </source>
</evidence>
<proteinExistence type="predicted"/>
<dbReference type="PANTHER" id="PTHR30055">
    <property type="entry name" value="HTH-TYPE TRANSCRIPTIONAL REGULATOR RUTR"/>
    <property type="match status" value="1"/>
</dbReference>
<name>A0ABW4N1T8_9CAUL</name>
<dbReference type="InterPro" id="IPR009057">
    <property type="entry name" value="Homeodomain-like_sf"/>
</dbReference>
<dbReference type="InterPro" id="IPR050109">
    <property type="entry name" value="HTH-type_TetR-like_transc_reg"/>
</dbReference>
<keyword evidence="7" id="KW-1185">Reference proteome</keyword>
<keyword evidence="2 4" id="KW-0238">DNA-binding</keyword>
<dbReference type="PROSITE" id="PS50977">
    <property type="entry name" value="HTH_TETR_2"/>
    <property type="match status" value="1"/>
</dbReference>
<accession>A0ABW4N1T8</accession>
<protein>
    <submittedName>
        <fullName evidence="6">TetR/AcrR family transcriptional regulator</fullName>
    </submittedName>
</protein>
<dbReference type="RefSeq" id="WP_377284028.1">
    <property type="nucleotide sequence ID" value="NZ_JBHRSI010000010.1"/>
</dbReference>
<feature type="domain" description="HTH tetR-type" evidence="5">
    <location>
        <begin position="13"/>
        <end position="71"/>
    </location>
</feature>